<feature type="signal peptide" evidence="5">
    <location>
        <begin position="1"/>
        <end position="21"/>
    </location>
</feature>
<evidence type="ECO:0000259" key="6">
    <source>
        <dbReference type="PROSITE" id="PS00631"/>
    </source>
</evidence>
<dbReference type="InterPro" id="IPR011356">
    <property type="entry name" value="Leucine_aapep/pepB"/>
</dbReference>
<dbReference type="PANTHER" id="PTHR11963:SF48">
    <property type="entry name" value="DIPEPTIDASE B, ISOFORM A"/>
    <property type="match status" value="1"/>
</dbReference>
<gene>
    <name evidence="7" type="ORF">pipiens_007565</name>
</gene>
<dbReference type="SUPFAM" id="SSF53187">
    <property type="entry name" value="Zn-dependent exopeptidases"/>
    <property type="match status" value="1"/>
</dbReference>
<evidence type="ECO:0000256" key="5">
    <source>
        <dbReference type="SAM" id="SignalP"/>
    </source>
</evidence>
<proteinExistence type="inferred from homology"/>
<evidence type="ECO:0000256" key="1">
    <source>
        <dbReference type="ARBA" id="ARBA00009528"/>
    </source>
</evidence>
<dbReference type="PRINTS" id="PR00481">
    <property type="entry name" value="LAMNOPPTDASE"/>
</dbReference>
<dbReference type="GO" id="GO:0004177">
    <property type="term" value="F:aminopeptidase activity"/>
    <property type="evidence" value="ECO:0007669"/>
    <property type="project" value="UniProtKB-KW"/>
</dbReference>
<protein>
    <recommendedName>
        <fullName evidence="6">Cytosol aminopeptidase domain-containing protein</fullName>
    </recommendedName>
</protein>
<dbReference type="PROSITE" id="PS00631">
    <property type="entry name" value="CYTOSOL_AP"/>
    <property type="match status" value="1"/>
</dbReference>
<dbReference type="GO" id="GO:0006508">
    <property type="term" value="P:proteolysis"/>
    <property type="evidence" value="ECO:0007669"/>
    <property type="project" value="UniProtKB-KW"/>
</dbReference>
<dbReference type="Proteomes" id="UP001562425">
    <property type="component" value="Unassembled WGS sequence"/>
</dbReference>
<feature type="chain" id="PRO_5044844230" description="Cytosol aminopeptidase domain-containing protein" evidence="5">
    <location>
        <begin position="22"/>
        <end position="539"/>
    </location>
</feature>
<sequence>MIRLLITFFAIISHLTKLSHFQITSSRFLPCRVLQPVTSLEAGFLKDNNFDTVCVIDGAQVPAVLKACFSAHESLDAAFNSEICCFRSGVLDCRVIYAPIGTLTDFDDVRRFGEAAGKALDRAIKAGAKQPLLVLPTASADFADADLVSILGALAKLYVPLQLREDVPAKKERFVKIGFFHPDVFKLAKLLKEASAFEAGRFVARDIGGGDPERMAPPRVEQYLNDGVFDKNLVFKTVISDEATLTKEYPLFAAVNRAAACVPRHQGRLIFLEYKSNSPPKKTLILVGKGVTYDTGGADIKAGGVMAGMSRDKCGAAAVAGFMKTVEQLKPQGVHVIGVLCMVRNSVGEECYVSDEMVTSRAGVRVRVGNTDAEGRMAMADALCHMKERVIAENMPDAHLFTIATLTGHAVLAVGNHSIVMDNGPARAAGHGRRLQEQGEVIGDPFEISILRKEDFDFHCGKCYGEDVLQANNLPSSRTVRGHQSPAAFMMLSTGLDKHGLKSDRPIKYSHLDIAGSAGDIPDPPTGAPILALARTHLH</sequence>
<accession>A0ABD1DKM5</accession>
<dbReference type="CDD" id="cd00433">
    <property type="entry name" value="Peptidase_M17"/>
    <property type="match status" value="1"/>
</dbReference>
<keyword evidence="8" id="KW-1185">Reference proteome</keyword>
<evidence type="ECO:0000256" key="2">
    <source>
        <dbReference type="ARBA" id="ARBA00022438"/>
    </source>
</evidence>
<dbReference type="InterPro" id="IPR000819">
    <property type="entry name" value="Peptidase_M17_C"/>
</dbReference>
<evidence type="ECO:0000313" key="7">
    <source>
        <dbReference type="EMBL" id="KAL1400287.1"/>
    </source>
</evidence>
<dbReference type="Pfam" id="PF00883">
    <property type="entry name" value="Peptidase_M17"/>
    <property type="match status" value="1"/>
</dbReference>
<dbReference type="PANTHER" id="PTHR11963">
    <property type="entry name" value="LEUCINE AMINOPEPTIDASE-RELATED"/>
    <property type="match status" value="1"/>
</dbReference>
<evidence type="ECO:0000256" key="4">
    <source>
        <dbReference type="ARBA" id="ARBA00022801"/>
    </source>
</evidence>
<comment type="similarity">
    <text evidence="1">Belongs to the peptidase M17 family.</text>
</comment>
<organism evidence="7 8">
    <name type="scientific">Culex pipiens pipiens</name>
    <name type="common">Northern house mosquito</name>
    <dbReference type="NCBI Taxonomy" id="38569"/>
    <lineage>
        <taxon>Eukaryota</taxon>
        <taxon>Metazoa</taxon>
        <taxon>Ecdysozoa</taxon>
        <taxon>Arthropoda</taxon>
        <taxon>Hexapoda</taxon>
        <taxon>Insecta</taxon>
        <taxon>Pterygota</taxon>
        <taxon>Neoptera</taxon>
        <taxon>Endopterygota</taxon>
        <taxon>Diptera</taxon>
        <taxon>Nematocera</taxon>
        <taxon>Culicoidea</taxon>
        <taxon>Culicidae</taxon>
        <taxon>Culicinae</taxon>
        <taxon>Culicini</taxon>
        <taxon>Culex</taxon>
        <taxon>Culex</taxon>
    </lineage>
</organism>
<dbReference type="EMBL" id="JBEHCU010005294">
    <property type="protein sequence ID" value="KAL1400287.1"/>
    <property type="molecule type" value="Genomic_DNA"/>
</dbReference>
<keyword evidence="4" id="KW-0378">Hydrolase</keyword>
<evidence type="ECO:0000256" key="3">
    <source>
        <dbReference type="ARBA" id="ARBA00022670"/>
    </source>
</evidence>
<feature type="domain" description="Cytosol aminopeptidase" evidence="6">
    <location>
        <begin position="370"/>
        <end position="377"/>
    </location>
</feature>
<reference evidence="7 8" key="1">
    <citation type="submission" date="2024-05" db="EMBL/GenBank/DDBJ databases">
        <title>Culex pipiens pipiens assembly and annotation.</title>
        <authorList>
            <person name="Alout H."/>
            <person name="Durand T."/>
        </authorList>
    </citation>
    <scope>NUCLEOTIDE SEQUENCE [LARGE SCALE GENOMIC DNA]</scope>
    <source>
        <strain evidence="7">HA-2024</strain>
        <tissue evidence="7">Whole body</tissue>
    </source>
</reference>
<evidence type="ECO:0000313" key="8">
    <source>
        <dbReference type="Proteomes" id="UP001562425"/>
    </source>
</evidence>
<dbReference type="Gene3D" id="3.40.630.10">
    <property type="entry name" value="Zn peptidases"/>
    <property type="match status" value="1"/>
</dbReference>
<keyword evidence="5" id="KW-0732">Signal</keyword>
<name>A0ABD1DKM5_CULPP</name>
<keyword evidence="3" id="KW-0645">Protease</keyword>
<keyword evidence="2" id="KW-0031">Aminopeptidase</keyword>
<comment type="caution">
    <text evidence="7">The sequence shown here is derived from an EMBL/GenBank/DDBJ whole genome shotgun (WGS) entry which is preliminary data.</text>
</comment>
<dbReference type="AlphaFoldDB" id="A0ABD1DKM5"/>